<evidence type="ECO:0000256" key="5">
    <source>
        <dbReference type="ARBA" id="ARBA00023295"/>
    </source>
</evidence>
<comment type="catalytic activity">
    <reaction evidence="1">
        <text>Random endo-hydrolysis of N-acetyl-beta-D-glucosaminide (1-&gt;4)-beta-linkages in chitin and chitodextrins.</text>
        <dbReference type="EC" id="3.2.1.14"/>
    </reaction>
</comment>
<dbReference type="InterPro" id="IPR001223">
    <property type="entry name" value="Glyco_hydro18_cat"/>
</dbReference>
<dbReference type="InterPro" id="IPR001579">
    <property type="entry name" value="Glyco_hydro_18_chit_AS"/>
</dbReference>
<dbReference type="Gene3D" id="3.30.1520.10">
    <property type="entry name" value="Phox-like domain"/>
    <property type="match status" value="1"/>
</dbReference>
<dbReference type="Pfam" id="PF00704">
    <property type="entry name" value="Glyco_hydro_18"/>
    <property type="match status" value="1"/>
</dbReference>
<feature type="region of interest" description="Disordered" evidence="9">
    <location>
        <begin position="329"/>
        <end position="352"/>
    </location>
</feature>
<evidence type="ECO:0000313" key="13">
    <source>
        <dbReference type="Proteomes" id="UP000054144"/>
    </source>
</evidence>
<evidence type="ECO:0000256" key="7">
    <source>
        <dbReference type="RuleBase" id="RU000489"/>
    </source>
</evidence>
<dbReference type="OrthoDB" id="73875at2759"/>
<dbReference type="SUPFAM" id="SSF51445">
    <property type="entry name" value="(Trans)glycosidases"/>
    <property type="match status" value="1"/>
</dbReference>
<feature type="non-terminal residue" evidence="12">
    <location>
        <position position="1"/>
    </location>
</feature>
<evidence type="ECO:0000256" key="2">
    <source>
        <dbReference type="ARBA" id="ARBA00022801"/>
    </source>
</evidence>
<dbReference type="AlphaFoldDB" id="A0A0D7ALQ1"/>
<dbReference type="Proteomes" id="UP000054144">
    <property type="component" value="Unassembled WGS sequence"/>
</dbReference>
<comment type="similarity">
    <text evidence="8">Belongs to the glycosyl hydrolase 18 family.</text>
</comment>
<dbReference type="GO" id="GO:0005576">
    <property type="term" value="C:extracellular region"/>
    <property type="evidence" value="ECO:0007669"/>
    <property type="project" value="TreeGrafter"/>
</dbReference>
<dbReference type="Gene3D" id="3.20.20.80">
    <property type="entry name" value="Glycosidases"/>
    <property type="match status" value="1"/>
</dbReference>
<evidence type="ECO:0000256" key="1">
    <source>
        <dbReference type="ARBA" id="ARBA00000822"/>
    </source>
</evidence>
<evidence type="ECO:0000259" key="11">
    <source>
        <dbReference type="PROSITE" id="PS51910"/>
    </source>
</evidence>
<dbReference type="PROSITE" id="PS51910">
    <property type="entry name" value="GH18_2"/>
    <property type="match status" value="1"/>
</dbReference>
<dbReference type="InterPro" id="IPR017853">
    <property type="entry name" value="GH"/>
</dbReference>
<gene>
    <name evidence="12" type="ORF">FISHEDRAFT_35686</name>
</gene>
<dbReference type="GO" id="GO:0000272">
    <property type="term" value="P:polysaccharide catabolic process"/>
    <property type="evidence" value="ECO:0007669"/>
    <property type="project" value="UniProtKB-KW"/>
</dbReference>
<evidence type="ECO:0000256" key="4">
    <source>
        <dbReference type="ARBA" id="ARBA00023277"/>
    </source>
</evidence>
<feature type="domain" description="PX" evidence="10">
    <location>
        <begin position="1"/>
        <end position="113"/>
    </location>
</feature>
<dbReference type="GO" id="GO:0008843">
    <property type="term" value="F:endochitinase activity"/>
    <property type="evidence" value="ECO:0007669"/>
    <property type="project" value="UniProtKB-EC"/>
</dbReference>
<keyword evidence="6" id="KW-0624">Polysaccharide degradation</keyword>
<protein>
    <submittedName>
        <fullName evidence="12">Glycoside hydrolase</fullName>
    </submittedName>
</protein>
<keyword evidence="13" id="KW-1185">Reference proteome</keyword>
<keyword evidence="2 7" id="KW-0378">Hydrolase</keyword>
<dbReference type="GO" id="GO:0035091">
    <property type="term" value="F:phosphatidylinositol binding"/>
    <property type="evidence" value="ECO:0007669"/>
    <property type="project" value="InterPro"/>
</dbReference>
<dbReference type="CDD" id="cd06093">
    <property type="entry name" value="PX_domain"/>
    <property type="match status" value="1"/>
</dbReference>
<evidence type="ECO:0000256" key="9">
    <source>
        <dbReference type="SAM" id="MobiDB-lite"/>
    </source>
</evidence>
<dbReference type="SMART" id="SM00312">
    <property type="entry name" value="PX"/>
    <property type="match status" value="1"/>
</dbReference>
<dbReference type="PROSITE" id="PS01095">
    <property type="entry name" value="GH18_1"/>
    <property type="match status" value="1"/>
</dbReference>
<feature type="domain" description="GH18" evidence="11">
    <location>
        <begin position="142"/>
        <end position="523"/>
    </location>
</feature>
<proteinExistence type="inferred from homology"/>
<dbReference type="EMBL" id="KN881645">
    <property type="protein sequence ID" value="KIY52226.1"/>
    <property type="molecule type" value="Genomic_DNA"/>
</dbReference>
<dbReference type="SUPFAM" id="SSF64268">
    <property type="entry name" value="PX domain"/>
    <property type="match status" value="1"/>
</dbReference>
<evidence type="ECO:0000313" key="12">
    <source>
        <dbReference type="EMBL" id="KIY52226.1"/>
    </source>
</evidence>
<accession>A0A0D7ALQ1</accession>
<sequence length="523" mass="57348">TMSTSVSIVKHTTSSTPQPHVLYIIEVLRGGVGVEVTRRFSEFVRLHELLDDPYTLPDKKLTHQLLPLAWLDDDLICERKRGLSGYINDLLRDPLFNSRPELLDFLALKLDIPLMTSVTGSATGFVSTNVSARRNISRSASCIAASYYPNWVLDTFPPENIDFSKFDIIYYAFATPNSSSNISWETGSQDISRRLINAARNSGQGTKIVLSVGGWSGSYWFSQAMSNDDNRGKLVKSLLDAVSTFSLDGIDIDWEYPASPGSGNPHSSQDSGNFLQFLQALRSALGPRKIISAAVTHLPWLGSDGRPMSDVSDFAAELTYLNIMNYDVNDPSSDPTPSPNAPLGNHCGNSSQPEANASAALASWTSAGFPAHKLVLGLAIYGYVYQSTRTTLSQVVRPPRMTHPCRLIGFSDCVTDGSGDLSLMFGRQIPFLQLIDAGVLYRADDGSYKAKNGYTRGWDHCSTTPFLFSQERRTVVSYDDPTSLGAKARFARSQGMAGCFTWSLEQDDDGHLQDGIRMNLGKS</sequence>
<dbReference type="InterPro" id="IPR029070">
    <property type="entry name" value="Chitinase_insertion_sf"/>
</dbReference>
<evidence type="ECO:0000256" key="3">
    <source>
        <dbReference type="ARBA" id="ARBA00023024"/>
    </source>
</evidence>
<dbReference type="GO" id="GO:0008061">
    <property type="term" value="F:chitin binding"/>
    <property type="evidence" value="ECO:0007669"/>
    <property type="project" value="InterPro"/>
</dbReference>
<dbReference type="Pfam" id="PF00787">
    <property type="entry name" value="PX"/>
    <property type="match status" value="1"/>
</dbReference>
<keyword evidence="5 7" id="KW-0326">Glycosidase</keyword>
<dbReference type="InterPro" id="IPR036871">
    <property type="entry name" value="PX_dom_sf"/>
</dbReference>
<keyword evidence="4" id="KW-0119">Carbohydrate metabolism</keyword>
<dbReference type="PANTHER" id="PTHR11177:SF317">
    <property type="entry name" value="CHITINASE 12-RELATED"/>
    <property type="match status" value="1"/>
</dbReference>
<dbReference type="InterPro" id="IPR011583">
    <property type="entry name" value="Chitinase_II/V-like_cat"/>
</dbReference>
<evidence type="ECO:0000256" key="8">
    <source>
        <dbReference type="RuleBase" id="RU004453"/>
    </source>
</evidence>
<dbReference type="InterPro" id="IPR001683">
    <property type="entry name" value="PX_dom"/>
</dbReference>
<dbReference type="PROSITE" id="PS50195">
    <property type="entry name" value="PX"/>
    <property type="match status" value="1"/>
</dbReference>
<evidence type="ECO:0000259" key="10">
    <source>
        <dbReference type="PROSITE" id="PS50195"/>
    </source>
</evidence>
<keyword evidence="3" id="KW-0146">Chitin degradation</keyword>
<dbReference type="GO" id="GO:0006032">
    <property type="term" value="P:chitin catabolic process"/>
    <property type="evidence" value="ECO:0007669"/>
    <property type="project" value="UniProtKB-KW"/>
</dbReference>
<reference evidence="12 13" key="1">
    <citation type="journal article" date="2015" name="Fungal Genet. Biol.">
        <title>Evolution of novel wood decay mechanisms in Agaricales revealed by the genome sequences of Fistulina hepatica and Cylindrobasidium torrendii.</title>
        <authorList>
            <person name="Floudas D."/>
            <person name="Held B.W."/>
            <person name="Riley R."/>
            <person name="Nagy L.G."/>
            <person name="Koehler G."/>
            <person name="Ransdell A.S."/>
            <person name="Younus H."/>
            <person name="Chow J."/>
            <person name="Chiniquy J."/>
            <person name="Lipzen A."/>
            <person name="Tritt A."/>
            <person name="Sun H."/>
            <person name="Haridas S."/>
            <person name="LaButti K."/>
            <person name="Ohm R.A."/>
            <person name="Kues U."/>
            <person name="Blanchette R.A."/>
            <person name="Grigoriev I.V."/>
            <person name="Minto R.E."/>
            <person name="Hibbett D.S."/>
        </authorList>
    </citation>
    <scope>NUCLEOTIDE SEQUENCE [LARGE SCALE GENOMIC DNA]</scope>
    <source>
        <strain evidence="12 13">ATCC 64428</strain>
    </source>
</reference>
<organism evidence="12 13">
    <name type="scientific">Fistulina hepatica ATCC 64428</name>
    <dbReference type="NCBI Taxonomy" id="1128425"/>
    <lineage>
        <taxon>Eukaryota</taxon>
        <taxon>Fungi</taxon>
        <taxon>Dikarya</taxon>
        <taxon>Basidiomycota</taxon>
        <taxon>Agaricomycotina</taxon>
        <taxon>Agaricomycetes</taxon>
        <taxon>Agaricomycetidae</taxon>
        <taxon>Agaricales</taxon>
        <taxon>Fistulinaceae</taxon>
        <taxon>Fistulina</taxon>
    </lineage>
</organism>
<dbReference type="Gene3D" id="3.10.50.10">
    <property type="match status" value="1"/>
</dbReference>
<evidence type="ECO:0000256" key="6">
    <source>
        <dbReference type="ARBA" id="ARBA00023326"/>
    </source>
</evidence>
<dbReference type="PANTHER" id="PTHR11177">
    <property type="entry name" value="CHITINASE"/>
    <property type="match status" value="1"/>
</dbReference>
<name>A0A0D7ALQ1_9AGAR</name>
<dbReference type="InterPro" id="IPR050314">
    <property type="entry name" value="Glycosyl_Hydrlase_18"/>
</dbReference>
<dbReference type="SMART" id="SM00636">
    <property type="entry name" value="Glyco_18"/>
    <property type="match status" value="1"/>
</dbReference>